<dbReference type="EMBL" id="JACEFB010000001">
    <property type="protein sequence ID" value="MBA2224821.1"/>
    <property type="molecule type" value="Genomic_DNA"/>
</dbReference>
<dbReference type="Gene3D" id="2.40.50.100">
    <property type="match status" value="1"/>
</dbReference>
<dbReference type="GO" id="GO:0030313">
    <property type="term" value="C:cell envelope"/>
    <property type="evidence" value="ECO:0007669"/>
    <property type="project" value="UniProtKB-SubCell"/>
</dbReference>
<keyword evidence="4" id="KW-1133">Transmembrane helix</keyword>
<keyword evidence="2 3" id="KW-0175">Coiled coil</keyword>
<evidence type="ECO:0000256" key="2">
    <source>
        <dbReference type="ARBA" id="ARBA00023054"/>
    </source>
</evidence>
<name>A0A7V8VBF3_9BACT</name>
<dbReference type="SUPFAM" id="SSF111369">
    <property type="entry name" value="HlyD-like secretion proteins"/>
    <property type="match status" value="1"/>
</dbReference>
<dbReference type="Proteomes" id="UP000542342">
    <property type="component" value="Unassembled WGS sequence"/>
</dbReference>
<sequence length="363" mass="40730">MNEGMRRWPGVGWFLLFVMLVAPLLALSWWLRYGRPPATPSELPELTVVCLGRVDGLHPVAALDVPLPGRVAEVFVSEGQEVKRGTPLLQLEDEAYRLRVREAEAARTAAELEKEAAEQDRRAWPYRLAAQQTAVAAARERYEAARKLLEEKLKAGKLQIIGSVELLMAESEVRQSQKFLEAEESRWREMQVINPDLKVRLAETRYQSAQIAVLQAEKAVRDCVLVAPSDGVVLRVQVQKGETVAPGGLQSALLFRPEGPLIIRAELEQEFIGRVREGMPAWIQDDARVDSPIWKGRVLRVARWITRKRTAPVEPGEWNESRVAECLISIEGDTTGLLIGQRMRVHIGENRAYLASSSPSNPR</sequence>
<keyword evidence="7" id="KW-1185">Reference proteome</keyword>
<organism evidence="6 7">
    <name type="scientific">Thermogemmata fonticola</name>
    <dbReference type="NCBI Taxonomy" id="2755323"/>
    <lineage>
        <taxon>Bacteria</taxon>
        <taxon>Pseudomonadati</taxon>
        <taxon>Planctomycetota</taxon>
        <taxon>Planctomycetia</taxon>
        <taxon>Gemmatales</taxon>
        <taxon>Gemmataceae</taxon>
        <taxon>Thermogemmata</taxon>
    </lineage>
</organism>
<feature type="coiled-coil region" evidence="3">
    <location>
        <begin position="100"/>
        <end position="159"/>
    </location>
</feature>
<comment type="subcellular location">
    <subcellularLocation>
        <location evidence="1">Cell envelope</location>
    </subcellularLocation>
</comment>
<evidence type="ECO:0000256" key="3">
    <source>
        <dbReference type="SAM" id="Coils"/>
    </source>
</evidence>
<protein>
    <submittedName>
        <fullName evidence="6">Biotin/lipoyl-binding protein</fullName>
    </submittedName>
</protein>
<dbReference type="PANTHER" id="PTHR32347">
    <property type="entry name" value="EFFLUX SYSTEM COMPONENT YKNX-RELATED"/>
    <property type="match status" value="1"/>
</dbReference>
<dbReference type="InterPro" id="IPR058639">
    <property type="entry name" value="BSH_YknX-like"/>
</dbReference>
<proteinExistence type="predicted"/>
<evidence type="ECO:0000256" key="4">
    <source>
        <dbReference type="SAM" id="Phobius"/>
    </source>
</evidence>
<feature type="domain" description="YknX-like barrel-sandwich hybrid" evidence="5">
    <location>
        <begin position="69"/>
        <end position="240"/>
    </location>
</feature>
<dbReference type="InterPro" id="IPR050465">
    <property type="entry name" value="UPF0194_transport"/>
</dbReference>
<evidence type="ECO:0000313" key="6">
    <source>
        <dbReference type="EMBL" id="MBA2224821.1"/>
    </source>
</evidence>
<keyword evidence="4" id="KW-0472">Membrane</keyword>
<evidence type="ECO:0000256" key="1">
    <source>
        <dbReference type="ARBA" id="ARBA00004196"/>
    </source>
</evidence>
<keyword evidence="4" id="KW-0812">Transmembrane</keyword>
<evidence type="ECO:0000313" key="7">
    <source>
        <dbReference type="Proteomes" id="UP000542342"/>
    </source>
</evidence>
<gene>
    <name evidence="6" type="ORF">H0921_01445</name>
</gene>
<dbReference type="Pfam" id="PF25984">
    <property type="entry name" value="BSH_YknX"/>
    <property type="match status" value="1"/>
</dbReference>
<comment type="caution">
    <text evidence="6">The sequence shown here is derived from an EMBL/GenBank/DDBJ whole genome shotgun (WGS) entry which is preliminary data.</text>
</comment>
<reference evidence="6 7" key="1">
    <citation type="submission" date="2020-07" db="EMBL/GenBank/DDBJ databases">
        <title>Thermogemmata thermophila gen. nov., sp. nov., a novel moderate thermophilic planctomycete from a Kamchatka hot spring.</title>
        <authorList>
            <person name="Elcheninov A.G."/>
            <person name="Podosokorskaya O.A."/>
            <person name="Kovaleva O.L."/>
            <person name="Novikov A."/>
            <person name="Bonch-Osmolovskaya E.A."/>
            <person name="Toshchakov S.V."/>
            <person name="Kublanov I.V."/>
        </authorList>
    </citation>
    <scope>NUCLEOTIDE SEQUENCE [LARGE SCALE GENOMIC DNA]</scope>
    <source>
        <strain evidence="6 7">2918</strain>
    </source>
</reference>
<dbReference type="AlphaFoldDB" id="A0A7V8VBF3"/>
<dbReference type="PANTHER" id="PTHR32347:SF23">
    <property type="entry name" value="BLL5650 PROTEIN"/>
    <property type="match status" value="1"/>
</dbReference>
<accession>A0A7V8VBF3</accession>
<dbReference type="RefSeq" id="WP_194536238.1">
    <property type="nucleotide sequence ID" value="NZ_JACEFB010000001.1"/>
</dbReference>
<evidence type="ECO:0000259" key="5">
    <source>
        <dbReference type="Pfam" id="PF25984"/>
    </source>
</evidence>
<feature type="transmembrane region" description="Helical" evidence="4">
    <location>
        <begin position="12"/>
        <end position="31"/>
    </location>
</feature>